<dbReference type="PANTHER" id="PTHR21319:SF0">
    <property type="entry name" value="AND RING FINGER DOMAIN PROTEIN, PUTATIVE (AFU_ORTHOLOGUE AFUA_1G08900)-RELATED"/>
    <property type="match status" value="1"/>
</dbReference>
<dbReference type="PROSITE" id="PS51266">
    <property type="entry name" value="ZF_CHY"/>
    <property type="match status" value="1"/>
</dbReference>
<dbReference type="Gene3D" id="3.30.40.10">
    <property type="entry name" value="Zinc/RING finger domain, C3HC4 (zinc finger)"/>
    <property type="match status" value="1"/>
</dbReference>
<dbReference type="InterPro" id="IPR039512">
    <property type="entry name" value="RCHY1_zinc-ribbon"/>
</dbReference>
<evidence type="ECO:0000259" key="7">
    <source>
        <dbReference type="PROSITE" id="PS51266"/>
    </source>
</evidence>
<dbReference type="GO" id="GO:0016567">
    <property type="term" value="P:protein ubiquitination"/>
    <property type="evidence" value="ECO:0007669"/>
    <property type="project" value="TreeGrafter"/>
</dbReference>
<dbReference type="Pfam" id="PF13639">
    <property type="entry name" value="zf-RING_2"/>
    <property type="match status" value="1"/>
</dbReference>
<evidence type="ECO:0000259" key="8">
    <source>
        <dbReference type="PROSITE" id="PS51270"/>
    </source>
</evidence>
<dbReference type="PROSITE" id="PS51270">
    <property type="entry name" value="ZF_CTCHY"/>
    <property type="match status" value="1"/>
</dbReference>
<keyword evidence="1" id="KW-0479">Metal-binding</keyword>
<evidence type="ECO:0000256" key="5">
    <source>
        <dbReference type="SAM" id="MobiDB-lite"/>
    </source>
</evidence>
<evidence type="ECO:0000313" key="9">
    <source>
        <dbReference type="EMBL" id="KAG2171831.1"/>
    </source>
</evidence>
<proteinExistence type="predicted"/>
<feature type="compositionally biased region" description="Polar residues" evidence="5">
    <location>
        <begin position="36"/>
        <end position="53"/>
    </location>
</feature>
<dbReference type="InterPro" id="IPR001841">
    <property type="entry name" value="Znf_RING"/>
</dbReference>
<dbReference type="SUPFAM" id="SSF161245">
    <property type="entry name" value="Zinc hairpin stack"/>
    <property type="match status" value="1"/>
</dbReference>
<protein>
    <recommendedName>
        <fullName evidence="11">Zf-CHY-domain-containing protein</fullName>
    </recommendedName>
</protein>
<dbReference type="OrthoDB" id="411372at2759"/>
<feature type="region of interest" description="Disordered" evidence="5">
    <location>
        <begin position="83"/>
        <end position="121"/>
    </location>
</feature>
<evidence type="ECO:0000259" key="6">
    <source>
        <dbReference type="PROSITE" id="PS50089"/>
    </source>
</evidence>
<evidence type="ECO:0000256" key="1">
    <source>
        <dbReference type="ARBA" id="ARBA00022723"/>
    </source>
</evidence>
<feature type="domain" description="CTCHY-type" evidence="8">
    <location>
        <begin position="195"/>
        <end position="261"/>
    </location>
</feature>
<dbReference type="Gene3D" id="2.20.28.10">
    <property type="match status" value="1"/>
</dbReference>
<feature type="region of interest" description="Disordered" evidence="5">
    <location>
        <begin position="1"/>
        <end position="60"/>
    </location>
</feature>
<feature type="compositionally biased region" description="Polar residues" evidence="5">
    <location>
        <begin position="84"/>
        <end position="108"/>
    </location>
</feature>
<dbReference type="SUPFAM" id="SSF57850">
    <property type="entry name" value="RING/U-box"/>
    <property type="match status" value="1"/>
</dbReference>
<reference evidence="9" key="1">
    <citation type="submission" date="2020-12" db="EMBL/GenBank/DDBJ databases">
        <title>Metabolic potential, ecology and presence of endohyphal bacteria is reflected in genomic diversity of Mucoromycotina.</title>
        <authorList>
            <person name="Muszewska A."/>
            <person name="Okrasinska A."/>
            <person name="Steczkiewicz K."/>
            <person name="Drgas O."/>
            <person name="Orlowska M."/>
            <person name="Perlinska-Lenart U."/>
            <person name="Aleksandrzak-Piekarczyk T."/>
            <person name="Szatraj K."/>
            <person name="Zielenkiewicz U."/>
            <person name="Pilsyk S."/>
            <person name="Malc E."/>
            <person name="Mieczkowski P."/>
            <person name="Kruszewska J.S."/>
            <person name="Biernat P."/>
            <person name="Pawlowska J."/>
        </authorList>
    </citation>
    <scope>NUCLEOTIDE SEQUENCE</scope>
    <source>
        <strain evidence="9">WA0000067209</strain>
    </source>
</reference>
<dbReference type="Pfam" id="PF05495">
    <property type="entry name" value="zf-CHY"/>
    <property type="match status" value="1"/>
</dbReference>
<dbReference type="InterPro" id="IPR008913">
    <property type="entry name" value="Znf_CHY"/>
</dbReference>
<dbReference type="InterPro" id="IPR037275">
    <property type="entry name" value="Znf_CTCHY_sf"/>
</dbReference>
<dbReference type="SUPFAM" id="SSF161219">
    <property type="entry name" value="CHY zinc finger-like"/>
    <property type="match status" value="1"/>
</dbReference>
<evidence type="ECO:0000256" key="2">
    <source>
        <dbReference type="ARBA" id="ARBA00022771"/>
    </source>
</evidence>
<feature type="compositionally biased region" description="Basic and acidic residues" evidence="5">
    <location>
        <begin position="428"/>
        <end position="439"/>
    </location>
</feature>
<dbReference type="AlphaFoldDB" id="A0A8H7U6T0"/>
<organism evidence="9 10">
    <name type="scientific">Mortierella isabellina</name>
    <name type="common">Filamentous fungus</name>
    <name type="synonym">Umbelopsis isabellina</name>
    <dbReference type="NCBI Taxonomy" id="91625"/>
    <lineage>
        <taxon>Eukaryota</taxon>
        <taxon>Fungi</taxon>
        <taxon>Fungi incertae sedis</taxon>
        <taxon>Mucoromycota</taxon>
        <taxon>Mucoromycotina</taxon>
        <taxon>Umbelopsidomycetes</taxon>
        <taxon>Umbelopsidales</taxon>
        <taxon>Umbelopsidaceae</taxon>
        <taxon>Umbelopsis</taxon>
    </lineage>
</organism>
<dbReference type="GO" id="GO:0005634">
    <property type="term" value="C:nucleus"/>
    <property type="evidence" value="ECO:0007669"/>
    <property type="project" value="TreeGrafter"/>
</dbReference>
<evidence type="ECO:0000256" key="3">
    <source>
        <dbReference type="ARBA" id="ARBA00022833"/>
    </source>
</evidence>
<dbReference type="Pfam" id="PF14599">
    <property type="entry name" value="zinc_ribbon_6"/>
    <property type="match status" value="1"/>
</dbReference>
<dbReference type="GO" id="GO:0061630">
    <property type="term" value="F:ubiquitin protein ligase activity"/>
    <property type="evidence" value="ECO:0007669"/>
    <property type="project" value="TreeGrafter"/>
</dbReference>
<evidence type="ECO:0008006" key="11">
    <source>
        <dbReference type="Google" id="ProtNLM"/>
    </source>
</evidence>
<evidence type="ECO:0000313" key="10">
    <source>
        <dbReference type="Proteomes" id="UP000654370"/>
    </source>
</evidence>
<dbReference type="InterPro" id="IPR013083">
    <property type="entry name" value="Znf_RING/FYVE/PHD"/>
</dbReference>
<dbReference type="EMBL" id="JAEPQZ010000019">
    <property type="protein sequence ID" value="KAG2171831.1"/>
    <property type="molecule type" value="Genomic_DNA"/>
</dbReference>
<keyword evidence="10" id="KW-1185">Reference proteome</keyword>
<feature type="region of interest" description="Disordered" evidence="5">
    <location>
        <begin position="406"/>
        <end position="449"/>
    </location>
</feature>
<dbReference type="PANTHER" id="PTHR21319">
    <property type="entry name" value="RING FINGER AND CHY ZINC FINGER DOMAIN-CONTAINING PROTEIN 1"/>
    <property type="match status" value="1"/>
</dbReference>
<dbReference type="Proteomes" id="UP000654370">
    <property type="component" value="Unassembled WGS sequence"/>
</dbReference>
<name>A0A8H7U6T0_MORIS</name>
<gene>
    <name evidence="9" type="ORF">INT43_008211</name>
</gene>
<keyword evidence="3" id="KW-0862">Zinc</keyword>
<feature type="domain" description="RING-type" evidence="6">
    <location>
        <begin position="262"/>
        <end position="303"/>
    </location>
</feature>
<evidence type="ECO:0000256" key="4">
    <source>
        <dbReference type="PROSITE-ProRule" id="PRU00601"/>
    </source>
</evidence>
<dbReference type="GO" id="GO:0006511">
    <property type="term" value="P:ubiquitin-dependent protein catabolic process"/>
    <property type="evidence" value="ECO:0007669"/>
    <property type="project" value="TreeGrafter"/>
</dbReference>
<accession>A0A8H7U6T0</accession>
<dbReference type="InterPro" id="IPR017921">
    <property type="entry name" value="Znf_CTCHY"/>
</dbReference>
<dbReference type="CDD" id="cd16464">
    <property type="entry name" value="RING-H2_Pirh2-like"/>
    <property type="match status" value="1"/>
</dbReference>
<feature type="domain" description="CHY-type" evidence="7">
    <location>
        <begin position="126"/>
        <end position="193"/>
    </location>
</feature>
<comment type="caution">
    <text evidence="9">The sequence shown here is derived from an EMBL/GenBank/DDBJ whole genome shotgun (WGS) entry which is preliminary data.</text>
</comment>
<dbReference type="PROSITE" id="PS50089">
    <property type="entry name" value="ZF_RING_2"/>
    <property type="match status" value="1"/>
</dbReference>
<keyword evidence="2 4" id="KW-0863">Zinc-finger</keyword>
<sequence length="449" mass="51115">MNRNIVQHTQEDESSEEEYADATYDGVHSGIDSLDISPSSNSHDHTNQISSKAPVSETELRKKIQEIHANRDMSAIEKARAMQSLMSKVPSSKNQRATGESKSGNNIEEWNESDNGEKLEPSYQDAKEQIYGCKHYKRKVKLQANCCGKWYTCRFCHDDVEDHNLIRRETKNMFCMLCSEIQTASQVCRACHKTVAHYYCDTCKLWDDDSEKSIYHCDKCGICRQGKGLGEDFFHCEKCNICMVIKLKENHRCIERNLECDCPICGEYMFTSTSKVIFERCGHCIHEKCHEEHVKTSYQCPTCLKSLYDMSAYFARIDAVLKAQTMPQEYENFVSQILCNDCEKKSTAKYHFLYHKCSHCNGYNTTVLKTKELDRPEDAGDQSAVLEDTLAVDSTNTDQAYLVSSQVGRRTGNPVDAVQMNGTPSSHGPRDHSTQEPRDSSSSLNSDMQ</sequence>
<feature type="compositionally biased region" description="Polar residues" evidence="5">
    <location>
        <begin position="440"/>
        <end position="449"/>
    </location>
</feature>
<dbReference type="GO" id="GO:0008270">
    <property type="term" value="F:zinc ion binding"/>
    <property type="evidence" value="ECO:0007669"/>
    <property type="project" value="UniProtKB-KW"/>
</dbReference>
<dbReference type="InterPro" id="IPR037274">
    <property type="entry name" value="Znf_CHY_sf"/>
</dbReference>